<dbReference type="HOGENOM" id="CLU_707350_0_0_7"/>
<dbReference type="STRING" id="502025.Hoch_5996"/>
<dbReference type="Gene3D" id="3.40.50.1820">
    <property type="entry name" value="alpha/beta hydrolase"/>
    <property type="match status" value="1"/>
</dbReference>
<evidence type="ECO:0008006" key="3">
    <source>
        <dbReference type="Google" id="ProtNLM"/>
    </source>
</evidence>
<sequence>MSTTHVYLVPGFFGFTSLGSMNYFQRVSDVLFEALRERGCDARVIECATQPTGSIPRRAERLLERVLETGGSEADSLHFVGHSTGGLDVRLLTTPNVRLRADRVGDEIGARTKSVTCISTPHFGTPVANFFTTVLGRQILRALTVLATTGGGRRAVIAASRAIRLVARVDDLFGRRHTFLDTLVAQLFDRLTAHPDDPMWTFLRDVASDQGAIIQLTPESMHLFNAAVTDRPGVRYSSLLTAAPRPPKQYLSSEYLSVARASMASLFTLLHTIAGRAHRHYPYPSATSRVLDPFASAFPIDQRTNDGIVPTQSQAYGTILDVVVSDHLDVVGQFHGATEDPYADWLPSGSGFDETRFLYCWGKVADEIVAATKA</sequence>
<name>D0LJW4_HALO1</name>
<organism evidence="1 2">
    <name type="scientific">Haliangium ochraceum (strain DSM 14365 / JCM 11303 / SMP-2)</name>
    <dbReference type="NCBI Taxonomy" id="502025"/>
    <lineage>
        <taxon>Bacteria</taxon>
        <taxon>Pseudomonadati</taxon>
        <taxon>Myxococcota</taxon>
        <taxon>Polyangia</taxon>
        <taxon>Haliangiales</taxon>
        <taxon>Kofleriaceae</taxon>
        <taxon>Haliangium</taxon>
    </lineage>
</organism>
<dbReference type="Proteomes" id="UP000001880">
    <property type="component" value="Chromosome"/>
</dbReference>
<accession>D0LJW4</accession>
<reference evidence="1 2" key="1">
    <citation type="journal article" date="2010" name="Stand. Genomic Sci.">
        <title>Complete genome sequence of Haliangium ochraceum type strain (SMP-2).</title>
        <authorList>
            <consortium name="US DOE Joint Genome Institute (JGI-PGF)"/>
            <person name="Ivanova N."/>
            <person name="Daum C."/>
            <person name="Lang E."/>
            <person name="Abt B."/>
            <person name="Kopitz M."/>
            <person name="Saunders E."/>
            <person name="Lapidus A."/>
            <person name="Lucas S."/>
            <person name="Glavina Del Rio T."/>
            <person name="Nolan M."/>
            <person name="Tice H."/>
            <person name="Copeland A."/>
            <person name="Cheng J.F."/>
            <person name="Chen F."/>
            <person name="Bruce D."/>
            <person name="Goodwin L."/>
            <person name="Pitluck S."/>
            <person name="Mavromatis K."/>
            <person name="Pati A."/>
            <person name="Mikhailova N."/>
            <person name="Chen A."/>
            <person name="Palaniappan K."/>
            <person name="Land M."/>
            <person name="Hauser L."/>
            <person name="Chang Y.J."/>
            <person name="Jeffries C.D."/>
            <person name="Detter J.C."/>
            <person name="Brettin T."/>
            <person name="Rohde M."/>
            <person name="Goker M."/>
            <person name="Bristow J."/>
            <person name="Markowitz V."/>
            <person name="Eisen J.A."/>
            <person name="Hugenholtz P."/>
            <person name="Kyrpides N.C."/>
            <person name="Klenk H.P."/>
        </authorList>
    </citation>
    <scope>NUCLEOTIDE SEQUENCE [LARGE SCALE GENOMIC DNA]</scope>
    <source>
        <strain evidence="2">DSM 14365 / CIP 107738 / JCM 11303 / AJ 13395 / SMP-2</strain>
    </source>
</reference>
<dbReference type="InterPro" id="IPR029058">
    <property type="entry name" value="AB_hydrolase_fold"/>
</dbReference>
<dbReference type="RefSeq" id="WP_012831063.1">
    <property type="nucleotide sequence ID" value="NC_013440.1"/>
</dbReference>
<dbReference type="KEGG" id="hoh:Hoch_5996"/>
<dbReference type="EMBL" id="CP001804">
    <property type="protein sequence ID" value="ACY18471.1"/>
    <property type="molecule type" value="Genomic_DNA"/>
</dbReference>
<protein>
    <recommendedName>
        <fullName evidence="3">Triacylglycerol lipase</fullName>
    </recommendedName>
</protein>
<keyword evidence="2" id="KW-1185">Reference proteome</keyword>
<proteinExistence type="predicted"/>
<dbReference type="SUPFAM" id="SSF53474">
    <property type="entry name" value="alpha/beta-Hydrolases"/>
    <property type="match status" value="1"/>
</dbReference>
<gene>
    <name evidence="1" type="ordered locus">Hoch_5996</name>
</gene>
<dbReference type="OrthoDB" id="5487808at2"/>
<dbReference type="eggNOG" id="COG1075">
    <property type="taxonomic scope" value="Bacteria"/>
</dbReference>
<evidence type="ECO:0000313" key="1">
    <source>
        <dbReference type="EMBL" id="ACY18471.1"/>
    </source>
</evidence>
<evidence type="ECO:0000313" key="2">
    <source>
        <dbReference type="Proteomes" id="UP000001880"/>
    </source>
</evidence>
<dbReference type="AlphaFoldDB" id="D0LJW4"/>